<feature type="domain" description="FAD-binding" evidence="5">
    <location>
        <begin position="53"/>
        <end position="398"/>
    </location>
</feature>
<keyword evidence="1" id="KW-0285">Flavoprotein</keyword>
<name>A0A8H6WEN1_9AGAR</name>
<organism evidence="6 7">
    <name type="scientific">Mycena indigotica</name>
    <dbReference type="NCBI Taxonomy" id="2126181"/>
    <lineage>
        <taxon>Eukaryota</taxon>
        <taxon>Fungi</taxon>
        <taxon>Dikarya</taxon>
        <taxon>Basidiomycota</taxon>
        <taxon>Agaricomycotina</taxon>
        <taxon>Agaricomycetes</taxon>
        <taxon>Agaricomycetidae</taxon>
        <taxon>Agaricales</taxon>
        <taxon>Marasmiineae</taxon>
        <taxon>Mycenaceae</taxon>
        <taxon>Mycena</taxon>
    </lineage>
</organism>
<evidence type="ECO:0000256" key="2">
    <source>
        <dbReference type="ARBA" id="ARBA00022827"/>
    </source>
</evidence>
<dbReference type="RefSeq" id="XP_037225892.1">
    <property type="nucleotide sequence ID" value="XM_037357982.1"/>
</dbReference>
<dbReference type="OrthoDB" id="655030at2759"/>
<dbReference type="Pfam" id="PF01494">
    <property type="entry name" value="FAD_binding_3"/>
    <property type="match status" value="1"/>
</dbReference>
<dbReference type="InterPro" id="IPR002938">
    <property type="entry name" value="FAD-bd"/>
</dbReference>
<dbReference type="PANTHER" id="PTHR46972:SF1">
    <property type="entry name" value="FAD DEPENDENT OXIDOREDUCTASE DOMAIN-CONTAINING PROTEIN"/>
    <property type="match status" value="1"/>
</dbReference>
<keyword evidence="7" id="KW-1185">Reference proteome</keyword>
<evidence type="ECO:0000259" key="5">
    <source>
        <dbReference type="Pfam" id="PF01494"/>
    </source>
</evidence>
<accession>A0A8H6WEN1</accession>
<dbReference type="Proteomes" id="UP000636479">
    <property type="component" value="Unassembled WGS sequence"/>
</dbReference>
<dbReference type="InterPro" id="IPR036188">
    <property type="entry name" value="FAD/NAD-bd_sf"/>
</dbReference>
<dbReference type="GeneID" id="59340498"/>
<evidence type="ECO:0000313" key="7">
    <source>
        <dbReference type="Proteomes" id="UP000636479"/>
    </source>
</evidence>
<evidence type="ECO:0000256" key="1">
    <source>
        <dbReference type="ARBA" id="ARBA00022630"/>
    </source>
</evidence>
<evidence type="ECO:0000313" key="6">
    <source>
        <dbReference type="EMBL" id="KAF7315869.1"/>
    </source>
</evidence>
<dbReference type="AlphaFoldDB" id="A0A8H6WEN1"/>
<protein>
    <submittedName>
        <fullName evidence="6">Chloride channel protein</fullName>
    </submittedName>
</protein>
<keyword evidence="3" id="KW-0560">Oxidoreductase</keyword>
<keyword evidence="4" id="KW-0503">Monooxygenase</keyword>
<evidence type="ECO:0000256" key="3">
    <source>
        <dbReference type="ARBA" id="ARBA00023002"/>
    </source>
</evidence>
<sequence>MISYSSHKLRRQTKHIADACIRPKCCGNAAVCLIYSTPTSIYIPAMASTSSPTRVAIIGGGIGGLTLARILQLRQVPSLVFTLYEADANASLRGSFGGSLDLKRDSGQRAMREAGLHAEFLKLSRPVGGALRLLDDSGKILIETPGNPDDMYNPEIDRGHLRSLFLDSLESNTIQWGCKATSVEQDTTTGKYSIQFSSGKREGNFDIVVGADGAWSCVRSLAWPGVSPSYSGVTFLETKVNMKTYAELTSFVGENLMIAMNGGKGIIAQMSSNDMLTVYIAVRVSEDWSRTSPVALAGTPEEKIRLMLEHFEGWDESLRQLIRVGENPIVRPIYALPHDSQPRTKTDNVVLLGDAAHVMSPFAGAGVNMAMVDAADLADALTSGKSLETYEAVMRARANEAGKETAENLELFFSEDAAKKLTALFQGLLGL</sequence>
<comment type="caution">
    <text evidence="6">The sequence shown here is derived from an EMBL/GenBank/DDBJ whole genome shotgun (WGS) entry which is preliminary data.</text>
</comment>
<dbReference type="PRINTS" id="PR00420">
    <property type="entry name" value="RNGMNOXGNASE"/>
</dbReference>
<dbReference type="SUPFAM" id="SSF51905">
    <property type="entry name" value="FAD/NAD(P)-binding domain"/>
    <property type="match status" value="1"/>
</dbReference>
<gene>
    <name evidence="6" type="ORF">MIND_00103400</name>
</gene>
<reference evidence="6" key="1">
    <citation type="submission" date="2020-05" db="EMBL/GenBank/DDBJ databases">
        <title>Mycena genomes resolve the evolution of fungal bioluminescence.</title>
        <authorList>
            <person name="Tsai I.J."/>
        </authorList>
    </citation>
    <scope>NUCLEOTIDE SEQUENCE</scope>
    <source>
        <strain evidence="6">171206Taipei</strain>
    </source>
</reference>
<evidence type="ECO:0000256" key="4">
    <source>
        <dbReference type="ARBA" id="ARBA00023033"/>
    </source>
</evidence>
<dbReference type="GO" id="GO:0071949">
    <property type="term" value="F:FAD binding"/>
    <property type="evidence" value="ECO:0007669"/>
    <property type="project" value="InterPro"/>
</dbReference>
<dbReference type="GO" id="GO:0004497">
    <property type="term" value="F:monooxygenase activity"/>
    <property type="evidence" value="ECO:0007669"/>
    <property type="project" value="UniProtKB-KW"/>
</dbReference>
<dbReference type="Gene3D" id="3.50.50.60">
    <property type="entry name" value="FAD/NAD(P)-binding domain"/>
    <property type="match status" value="1"/>
</dbReference>
<dbReference type="PANTHER" id="PTHR46972">
    <property type="entry name" value="MONOOXYGENASE ASQM-RELATED"/>
    <property type="match status" value="1"/>
</dbReference>
<proteinExistence type="predicted"/>
<dbReference type="EMBL" id="JACAZF010000001">
    <property type="protein sequence ID" value="KAF7315869.1"/>
    <property type="molecule type" value="Genomic_DNA"/>
</dbReference>
<keyword evidence="2" id="KW-0274">FAD</keyword>